<organism evidence="2 3">
    <name type="scientific">Thermalbibacter longus</name>
    <dbReference type="NCBI Taxonomy" id="2951981"/>
    <lineage>
        <taxon>Bacteria</taxon>
        <taxon>Pseudomonadati</taxon>
        <taxon>Thermomicrobiota</taxon>
        <taxon>Thermomicrobia</taxon>
        <taxon>Thermomicrobiales</taxon>
        <taxon>Thermomicrobiaceae</taxon>
        <taxon>Thermalbibacter</taxon>
    </lineage>
</organism>
<dbReference type="PROSITE" id="PS50206">
    <property type="entry name" value="RHODANESE_3"/>
    <property type="match status" value="1"/>
</dbReference>
<dbReference type="Pfam" id="PF00581">
    <property type="entry name" value="Rhodanese"/>
    <property type="match status" value="1"/>
</dbReference>
<dbReference type="Gene3D" id="3.40.250.10">
    <property type="entry name" value="Rhodanese-like domain"/>
    <property type="match status" value="1"/>
</dbReference>
<comment type="caution">
    <text evidence="2">The sequence shown here is derived from an EMBL/GenBank/DDBJ whole genome shotgun (WGS) entry which is preliminary data.</text>
</comment>
<dbReference type="Proteomes" id="UP001165306">
    <property type="component" value="Unassembled WGS sequence"/>
</dbReference>
<dbReference type="RefSeq" id="WP_284057854.1">
    <property type="nucleotide sequence ID" value="NZ_JAMSLR010000010.1"/>
</dbReference>
<dbReference type="PANTHER" id="PTHR43031:SF1">
    <property type="entry name" value="PYRIDINE NUCLEOTIDE-DISULPHIDE OXIDOREDUCTASE"/>
    <property type="match status" value="1"/>
</dbReference>
<gene>
    <name evidence="2" type="ORF">NET02_13005</name>
</gene>
<dbReference type="InterPro" id="IPR001763">
    <property type="entry name" value="Rhodanese-like_dom"/>
</dbReference>
<keyword evidence="3" id="KW-1185">Reference proteome</keyword>
<feature type="domain" description="Rhodanese" evidence="1">
    <location>
        <begin position="30"/>
        <end position="120"/>
    </location>
</feature>
<dbReference type="InterPro" id="IPR036873">
    <property type="entry name" value="Rhodanese-like_dom_sf"/>
</dbReference>
<protein>
    <submittedName>
        <fullName evidence="2">Rhodanese-like domain-containing protein</fullName>
    </submittedName>
</protein>
<sequence>MSELSSIIRAAFGRGQVPEISVDEVAGRLGQGDLYVFDVNPRERWARGHVPGALNLDPADFTIADLPEDRTATLVFYCSDPRCGASRFAARRAQQMGYASVFVMRAGIRGWQEASKPVERG</sequence>
<dbReference type="CDD" id="cd00158">
    <property type="entry name" value="RHOD"/>
    <property type="match status" value="1"/>
</dbReference>
<evidence type="ECO:0000259" key="1">
    <source>
        <dbReference type="PROSITE" id="PS50206"/>
    </source>
</evidence>
<evidence type="ECO:0000313" key="2">
    <source>
        <dbReference type="EMBL" id="MCM8750067.1"/>
    </source>
</evidence>
<evidence type="ECO:0000313" key="3">
    <source>
        <dbReference type="Proteomes" id="UP001165306"/>
    </source>
</evidence>
<dbReference type="SMART" id="SM00450">
    <property type="entry name" value="RHOD"/>
    <property type="match status" value="1"/>
</dbReference>
<dbReference type="PANTHER" id="PTHR43031">
    <property type="entry name" value="FAD-DEPENDENT OXIDOREDUCTASE"/>
    <property type="match status" value="1"/>
</dbReference>
<accession>A0AA41WDK8</accession>
<dbReference type="SUPFAM" id="SSF52821">
    <property type="entry name" value="Rhodanese/Cell cycle control phosphatase"/>
    <property type="match status" value="1"/>
</dbReference>
<name>A0AA41WDK8_9BACT</name>
<reference evidence="2" key="1">
    <citation type="submission" date="2022-06" db="EMBL/GenBank/DDBJ databases">
        <title>CFH 74404 Thermomicrobiaceae sp.</title>
        <authorList>
            <person name="Ming H."/>
            <person name="Li W.-J."/>
            <person name="Zhao Z."/>
        </authorList>
    </citation>
    <scope>NUCLEOTIDE SEQUENCE</scope>
    <source>
        <strain evidence="2">CFH 74404</strain>
    </source>
</reference>
<proteinExistence type="predicted"/>
<dbReference type="EMBL" id="JAMSLR010000010">
    <property type="protein sequence ID" value="MCM8750067.1"/>
    <property type="molecule type" value="Genomic_DNA"/>
</dbReference>
<dbReference type="InterPro" id="IPR050229">
    <property type="entry name" value="GlpE_sulfurtransferase"/>
</dbReference>
<dbReference type="AlphaFoldDB" id="A0AA41WDK8"/>